<dbReference type="AlphaFoldDB" id="A0AAE1XL68"/>
<feature type="domain" description="SWIM-type" evidence="5">
    <location>
        <begin position="19"/>
        <end position="51"/>
    </location>
</feature>
<dbReference type="GO" id="GO:0008270">
    <property type="term" value="F:zinc ion binding"/>
    <property type="evidence" value="ECO:0007669"/>
    <property type="project" value="UniProtKB-KW"/>
</dbReference>
<dbReference type="PROSITE" id="PS50966">
    <property type="entry name" value="ZF_SWIM"/>
    <property type="match status" value="1"/>
</dbReference>
<keyword evidence="3" id="KW-0862">Zinc</keyword>
<organism evidence="6 7">
    <name type="scientific">Sesamum alatum</name>
    <dbReference type="NCBI Taxonomy" id="300844"/>
    <lineage>
        <taxon>Eukaryota</taxon>
        <taxon>Viridiplantae</taxon>
        <taxon>Streptophyta</taxon>
        <taxon>Embryophyta</taxon>
        <taxon>Tracheophyta</taxon>
        <taxon>Spermatophyta</taxon>
        <taxon>Magnoliopsida</taxon>
        <taxon>eudicotyledons</taxon>
        <taxon>Gunneridae</taxon>
        <taxon>Pentapetalae</taxon>
        <taxon>asterids</taxon>
        <taxon>lamiids</taxon>
        <taxon>Lamiales</taxon>
        <taxon>Pedaliaceae</taxon>
        <taxon>Sesamum</taxon>
    </lineage>
</organism>
<reference evidence="6" key="2">
    <citation type="journal article" date="2024" name="Plant">
        <title>Genomic evolution and insights into agronomic trait innovations of Sesamum species.</title>
        <authorList>
            <person name="Miao H."/>
            <person name="Wang L."/>
            <person name="Qu L."/>
            <person name="Liu H."/>
            <person name="Sun Y."/>
            <person name="Le M."/>
            <person name="Wang Q."/>
            <person name="Wei S."/>
            <person name="Zheng Y."/>
            <person name="Lin W."/>
            <person name="Duan Y."/>
            <person name="Cao H."/>
            <person name="Xiong S."/>
            <person name="Wang X."/>
            <person name="Wei L."/>
            <person name="Li C."/>
            <person name="Ma Q."/>
            <person name="Ju M."/>
            <person name="Zhao R."/>
            <person name="Li G."/>
            <person name="Mu C."/>
            <person name="Tian Q."/>
            <person name="Mei H."/>
            <person name="Zhang T."/>
            <person name="Gao T."/>
            <person name="Zhang H."/>
        </authorList>
    </citation>
    <scope>NUCLEOTIDE SEQUENCE</scope>
    <source>
        <strain evidence="6">3651</strain>
    </source>
</reference>
<dbReference type="Pfam" id="PF04434">
    <property type="entry name" value="SWIM"/>
    <property type="match status" value="1"/>
</dbReference>
<evidence type="ECO:0000256" key="3">
    <source>
        <dbReference type="ARBA" id="ARBA00022833"/>
    </source>
</evidence>
<proteinExistence type="predicted"/>
<keyword evidence="1" id="KW-0479">Metal-binding</keyword>
<keyword evidence="7" id="KW-1185">Reference proteome</keyword>
<name>A0AAE1XL68_9LAMI</name>
<comment type="caution">
    <text evidence="6">The sequence shown here is derived from an EMBL/GenBank/DDBJ whole genome shotgun (WGS) entry which is preliminary data.</text>
</comment>
<evidence type="ECO:0000313" key="7">
    <source>
        <dbReference type="Proteomes" id="UP001293254"/>
    </source>
</evidence>
<dbReference type="SMART" id="SM00575">
    <property type="entry name" value="ZnF_PMZ"/>
    <property type="match status" value="1"/>
</dbReference>
<sequence length="116" mass="13295">MKELIIGLEGLTGAGTHTFVVKLKHQQCSCGRWGNNGIPCSHAIQACRHFGVNASNFVPYYYSIQSYKNTYCGRFEPLWGEEYWDPQPFHLVHNPMLRTRRGPGRHVTTRIQNEMG</sequence>
<evidence type="ECO:0000256" key="2">
    <source>
        <dbReference type="ARBA" id="ARBA00022771"/>
    </source>
</evidence>
<dbReference type="Proteomes" id="UP001293254">
    <property type="component" value="Unassembled WGS sequence"/>
</dbReference>
<reference evidence="6" key="1">
    <citation type="submission" date="2020-06" db="EMBL/GenBank/DDBJ databases">
        <authorList>
            <person name="Li T."/>
            <person name="Hu X."/>
            <person name="Zhang T."/>
            <person name="Song X."/>
            <person name="Zhang H."/>
            <person name="Dai N."/>
            <person name="Sheng W."/>
            <person name="Hou X."/>
            <person name="Wei L."/>
        </authorList>
    </citation>
    <scope>NUCLEOTIDE SEQUENCE</scope>
    <source>
        <strain evidence="6">3651</strain>
        <tissue evidence="6">Leaf</tissue>
    </source>
</reference>
<dbReference type="InterPro" id="IPR007527">
    <property type="entry name" value="Znf_SWIM"/>
</dbReference>
<evidence type="ECO:0000256" key="1">
    <source>
        <dbReference type="ARBA" id="ARBA00022723"/>
    </source>
</evidence>
<keyword evidence="2 4" id="KW-0863">Zinc-finger</keyword>
<protein>
    <recommendedName>
        <fullName evidence="5">SWIM-type domain-containing protein</fullName>
    </recommendedName>
</protein>
<accession>A0AAE1XL68</accession>
<dbReference type="EMBL" id="JACGWO010000012">
    <property type="protein sequence ID" value="KAK4413887.1"/>
    <property type="molecule type" value="Genomic_DNA"/>
</dbReference>
<gene>
    <name evidence="6" type="ORF">Salat_2801500</name>
</gene>
<dbReference type="InterPro" id="IPR006564">
    <property type="entry name" value="Znf_PMZ"/>
</dbReference>
<evidence type="ECO:0000313" key="6">
    <source>
        <dbReference type="EMBL" id="KAK4413887.1"/>
    </source>
</evidence>
<evidence type="ECO:0000256" key="4">
    <source>
        <dbReference type="PROSITE-ProRule" id="PRU00325"/>
    </source>
</evidence>
<evidence type="ECO:0000259" key="5">
    <source>
        <dbReference type="PROSITE" id="PS50966"/>
    </source>
</evidence>